<dbReference type="InterPro" id="IPR027417">
    <property type="entry name" value="P-loop_NTPase"/>
</dbReference>
<evidence type="ECO:0000256" key="5">
    <source>
        <dbReference type="ARBA" id="ARBA00034808"/>
    </source>
</evidence>
<dbReference type="EMBL" id="CALNXK010000092">
    <property type="protein sequence ID" value="CAH3151826.1"/>
    <property type="molecule type" value="Genomic_DNA"/>
</dbReference>
<dbReference type="SMART" id="SM00490">
    <property type="entry name" value="HELICc"/>
    <property type="match status" value="1"/>
</dbReference>
<dbReference type="PROSITE" id="PS51194">
    <property type="entry name" value="HELICASE_CTER"/>
    <property type="match status" value="1"/>
</dbReference>
<evidence type="ECO:0000256" key="1">
    <source>
        <dbReference type="ARBA" id="ARBA00005446"/>
    </source>
</evidence>
<dbReference type="InterPro" id="IPR001650">
    <property type="entry name" value="Helicase_C-like"/>
</dbReference>
<keyword evidence="3" id="KW-0413">Isomerase</keyword>
<keyword evidence="9" id="KW-1185">Reference proteome</keyword>
<dbReference type="EC" id="5.6.2.4" evidence="5"/>
<comment type="similarity">
    <text evidence="1">Belongs to the helicase family. RecQ subfamily.</text>
</comment>
<reference evidence="8 9" key="1">
    <citation type="submission" date="2022-05" db="EMBL/GenBank/DDBJ databases">
        <authorList>
            <consortium name="Genoscope - CEA"/>
            <person name="William W."/>
        </authorList>
    </citation>
    <scope>NUCLEOTIDE SEQUENCE [LARGE SCALE GENOMIC DNA]</scope>
</reference>
<comment type="catalytic activity">
    <reaction evidence="4">
        <text>Couples ATP hydrolysis with the unwinding of duplex DNA by translocating in the 3'-5' direction.</text>
        <dbReference type="EC" id="5.6.2.4"/>
    </reaction>
</comment>
<evidence type="ECO:0000256" key="3">
    <source>
        <dbReference type="ARBA" id="ARBA00023235"/>
    </source>
</evidence>
<accession>A0ABN8PVK6</accession>
<keyword evidence="2" id="KW-0238">DNA-binding</keyword>
<feature type="domain" description="Helicase C-terminal" evidence="7">
    <location>
        <begin position="1"/>
        <end position="109"/>
    </location>
</feature>
<sequence length="277" mass="31011">MLTETLKTKALDNFVPTDGPVRVVVATKALGMGVNIPNVERVCPFGIPDTIEKYIQEIGRAGRDGGKIYGILYLKSYHLAHCDDSMKAFTNNPETKCRREMVAKHAKVSPLHDCCDVCTEKCDFSPSSCKEGPYMAQPTITECNAPMRTVGNDEGQLLCEILHELKYSINASGSIFGSNNLLARTDDNLIKELVNSCEYIFTTSYLTHTFAIFNSDTAQQILTVFTYVFGNIEEVEFVTAVEMPKIEEDGPLYLNHCYSEDEEEILSPDEISYDFDY</sequence>
<protein>
    <recommendedName>
        <fullName evidence="5">DNA 3'-5' helicase</fullName>
        <ecNumber evidence="5">5.6.2.4</ecNumber>
    </recommendedName>
    <alternativeName>
        <fullName evidence="6">DNA 3'-5' helicase Q1</fullName>
    </alternativeName>
</protein>
<dbReference type="Pfam" id="PF00271">
    <property type="entry name" value="Helicase_C"/>
    <property type="match status" value="1"/>
</dbReference>
<dbReference type="SUPFAM" id="SSF52540">
    <property type="entry name" value="P-loop containing nucleoside triphosphate hydrolases"/>
    <property type="match status" value="1"/>
</dbReference>
<gene>
    <name evidence="8" type="ORF">PLOB_00048778</name>
</gene>
<name>A0ABN8PVK6_9CNID</name>
<evidence type="ECO:0000313" key="9">
    <source>
        <dbReference type="Proteomes" id="UP001159405"/>
    </source>
</evidence>
<evidence type="ECO:0000259" key="7">
    <source>
        <dbReference type="PROSITE" id="PS51194"/>
    </source>
</evidence>
<evidence type="ECO:0000313" key="8">
    <source>
        <dbReference type="EMBL" id="CAH3151826.1"/>
    </source>
</evidence>
<evidence type="ECO:0000256" key="4">
    <source>
        <dbReference type="ARBA" id="ARBA00034617"/>
    </source>
</evidence>
<dbReference type="Gene3D" id="3.40.50.300">
    <property type="entry name" value="P-loop containing nucleotide triphosphate hydrolases"/>
    <property type="match status" value="1"/>
</dbReference>
<comment type="caution">
    <text evidence="8">The sequence shown here is derived from an EMBL/GenBank/DDBJ whole genome shotgun (WGS) entry which is preliminary data.</text>
</comment>
<proteinExistence type="inferred from homology"/>
<evidence type="ECO:0000256" key="2">
    <source>
        <dbReference type="ARBA" id="ARBA00023125"/>
    </source>
</evidence>
<dbReference type="PANTHER" id="PTHR13710:SF105">
    <property type="entry name" value="ATP-DEPENDENT DNA HELICASE Q1"/>
    <property type="match status" value="1"/>
</dbReference>
<dbReference type="PANTHER" id="PTHR13710">
    <property type="entry name" value="DNA HELICASE RECQ FAMILY MEMBER"/>
    <property type="match status" value="1"/>
</dbReference>
<dbReference type="Proteomes" id="UP001159405">
    <property type="component" value="Unassembled WGS sequence"/>
</dbReference>
<organism evidence="8 9">
    <name type="scientific">Porites lobata</name>
    <dbReference type="NCBI Taxonomy" id="104759"/>
    <lineage>
        <taxon>Eukaryota</taxon>
        <taxon>Metazoa</taxon>
        <taxon>Cnidaria</taxon>
        <taxon>Anthozoa</taxon>
        <taxon>Hexacorallia</taxon>
        <taxon>Scleractinia</taxon>
        <taxon>Fungiina</taxon>
        <taxon>Poritidae</taxon>
        <taxon>Porites</taxon>
    </lineage>
</organism>
<evidence type="ECO:0000256" key="6">
    <source>
        <dbReference type="ARBA" id="ARBA00044566"/>
    </source>
</evidence>